<sequence>MIDISSIQNIIKMIILLQSRGKMKGFELAQELDVSERRILKYKKDLDAAGIWIESKPGAYGGYSIISNNLLGADIKEKDIIVLEMIKEQLLYNNDINKNEFIEIVDKLKSVVNSKNNSNNYMDYFTVQSKCNYDYKKQKELCDSIIYSYITKRKIQMDYYSLSSGLKTRVVHPYGMFTYKGDTYMVAYCESRKRFLDFKICRIESYEVLEEKYKFNDDFNWDEYSKNCVGIYKDGEIDLVLKINKPFSLIIEEKIWVDNQEIIQQEKYIIFKARMNGYSEIKSWILSMGSNATVLEPQKLKEDIKEEIEKIKNLY</sequence>
<dbReference type="InterPro" id="IPR036390">
    <property type="entry name" value="WH_DNA-bd_sf"/>
</dbReference>
<proteinExistence type="predicted"/>
<dbReference type="InterPro" id="IPR036388">
    <property type="entry name" value="WH-like_DNA-bd_sf"/>
</dbReference>
<evidence type="ECO:0000259" key="2">
    <source>
        <dbReference type="Pfam" id="PF13280"/>
    </source>
</evidence>
<dbReference type="Pfam" id="PF25583">
    <property type="entry name" value="WCX"/>
    <property type="match status" value="1"/>
</dbReference>
<evidence type="ECO:0000259" key="1">
    <source>
        <dbReference type="Pfam" id="PF08279"/>
    </source>
</evidence>
<evidence type="ECO:0000259" key="3">
    <source>
        <dbReference type="Pfam" id="PF25583"/>
    </source>
</evidence>
<feature type="domain" description="WYL" evidence="2">
    <location>
        <begin position="149"/>
        <end position="208"/>
    </location>
</feature>
<evidence type="ECO:0000313" key="4">
    <source>
        <dbReference type="EMBL" id="MPM59079.1"/>
    </source>
</evidence>
<comment type="caution">
    <text evidence="4">The sequence shown here is derived from an EMBL/GenBank/DDBJ whole genome shotgun (WGS) entry which is preliminary data.</text>
</comment>
<accession>A0A645B0Y7</accession>
<reference evidence="4" key="1">
    <citation type="submission" date="2019-08" db="EMBL/GenBank/DDBJ databases">
        <authorList>
            <person name="Kucharzyk K."/>
            <person name="Murdoch R.W."/>
            <person name="Higgins S."/>
            <person name="Loffler F."/>
        </authorList>
    </citation>
    <scope>NUCLEOTIDE SEQUENCE</scope>
</reference>
<protein>
    <recommendedName>
        <fullName evidence="5">HTH deoR-type domain-containing protein</fullName>
    </recommendedName>
</protein>
<gene>
    <name evidence="4" type="ORF">SDC9_105917</name>
</gene>
<dbReference type="Pfam" id="PF13280">
    <property type="entry name" value="WYL"/>
    <property type="match status" value="1"/>
</dbReference>
<dbReference type="InterPro" id="IPR051534">
    <property type="entry name" value="CBASS_pafABC_assoc_protein"/>
</dbReference>
<dbReference type="InterPro" id="IPR026881">
    <property type="entry name" value="WYL_dom"/>
</dbReference>
<dbReference type="InterPro" id="IPR057727">
    <property type="entry name" value="WCX_dom"/>
</dbReference>
<feature type="domain" description="WCX" evidence="3">
    <location>
        <begin position="238"/>
        <end position="311"/>
    </location>
</feature>
<dbReference type="AlphaFoldDB" id="A0A645B0Y7"/>
<dbReference type="Gene3D" id="1.10.10.10">
    <property type="entry name" value="Winged helix-like DNA-binding domain superfamily/Winged helix DNA-binding domain"/>
    <property type="match status" value="1"/>
</dbReference>
<dbReference type="Pfam" id="PF08279">
    <property type="entry name" value="HTH_11"/>
    <property type="match status" value="1"/>
</dbReference>
<dbReference type="InterPro" id="IPR013196">
    <property type="entry name" value="HTH_11"/>
</dbReference>
<evidence type="ECO:0008006" key="5">
    <source>
        <dbReference type="Google" id="ProtNLM"/>
    </source>
</evidence>
<dbReference type="EMBL" id="VSSQ01017112">
    <property type="protein sequence ID" value="MPM59079.1"/>
    <property type="molecule type" value="Genomic_DNA"/>
</dbReference>
<feature type="domain" description="Helix-turn-helix type 11" evidence="1">
    <location>
        <begin position="13"/>
        <end position="63"/>
    </location>
</feature>
<name>A0A645B0Y7_9ZZZZ</name>
<organism evidence="4">
    <name type="scientific">bioreactor metagenome</name>
    <dbReference type="NCBI Taxonomy" id="1076179"/>
    <lineage>
        <taxon>unclassified sequences</taxon>
        <taxon>metagenomes</taxon>
        <taxon>ecological metagenomes</taxon>
    </lineage>
</organism>
<dbReference type="PROSITE" id="PS52050">
    <property type="entry name" value="WYL"/>
    <property type="match status" value="1"/>
</dbReference>
<dbReference type="PANTHER" id="PTHR34580:SF1">
    <property type="entry name" value="PROTEIN PAFC"/>
    <property type="match status" value="1"/>
</dbReference>
<dbReference type="PANTHER" id="PTHR34580">
    <property type="match status" value="1"/>
</dbReference>
<dbReference type="SUPFAM" id="SSF46785">
    <property type="entry name" value="Winged helix' DNA-binding domain"/>
    <property type="match status" value="1"/>
</dbReference>